<keyword evidence="2" id="KW-0472">Membrane</keyword>
<evidence type="ECO:0000256" key="2">
    <source>
        <dbReference type="SAM" id="Phobius"/>
    </source>
</evidence>
<feature type="transmembrane region" description="Helical" evidence="2">
    <location>
        <begin position="246"/>
        <end position="265"/>
    </location>
</feature>
<sequence length="461" mass="52956">TMITLLADGFEDLVVSKTDLAIASIAWGFSLGFGILTTWKAIKQTVDMQRRYGLSKLNSPYIWMIWLEILVCLIFSVICWLHLWGVIPSRSGPIQLSFPLQADRAQFCLLLHHFNDVGSASPVLAANHHQSDFASSHRIRYRFCGFLENLVLTSSFFADRRKAMRMKIGVAIFITAINISVYCIWIPARLQISERYEFINVIWDRCEKVIYLVVDAVLNWYFIHIIRKKLVRHGLVKYDRVVRFNMYIIGFSLGMDILIIGMMSLNNSFVYMQFHPLAYIVKLNIEMTMADLIAKVCRSNHNLSDIPAILSNESGKSSQLNSMSSISRWHSAKSQQKLVQEEHWADMPSSEVELYDIPRKPYAGEIAVNMKREVHVTIERRTSVNTVDEKRGGENRRTGTGRVEDDMKPLPLKAENQERDEREIERAKRTGVERGMGVHTKVWGPEITRVLSPRPSFASLR</sequence>
<keyword evidence="2" id="KW-1133">Transmembrane helix</keyword>
<evidence type="ECO:0000313" key="4">
    <source>
        <dbReference type="Proteomes" id="UP000469558"/>
    </source>
</evidence>
<organism evidence="3 4">
    <name type="scientific">Lachnellula suecica</name>
    <dbReference type="NCBI Taxonomy" id="602035"/>
    <lineage>
        <taxon>Eukaryota</taxon>
        <taxon>Fungi</taxon>
        <taxon>Dikarya</taxon>
        <taxon>Ascomycota</taxon>
        <taxon>Pezizomycotina</taxon>
        <taxon>Leotiomycetes</taxon>
        <taxon>Helotiales</taxon>
        <taxon>Lachnaceae</taxon>
        <taxon>Lachnellula</taxon>
    </lineage>
</organism>
<feature type="transmembrane region" description="Helical" evidence="2">
    <location>
        <begin position="60"/>
        <end position="83"/>
    </location>
</feature>
<dbReference type="PANTHER" id="PTHR35179:SF1">
    <property type="entry name" value="INTEGRAL MEMBRANE PROTEIN"/>
    <property type="match status" value="1"/>
</dbReference>
<dbReference type="OrthoDB" id="3205825at2759"/>
<name>A0A8T9CFY8_9HELO</name>
<dbReference type="Proteomes" id="UP000469558">
    <property type="component" value="Unassembled WGS sequence"/>
</dbReference>
<keyword evidence="2" id="KW-0812">Transmembrane</keyword>
<accession>A0A8T9CFY8</accession>
<evidence type="ECO:0000256" key="1">
    <source>
        <dbReference type="SAM" id="MobiDB-lite"/>
    </source>
</evidence>
<feature type="non-terminal residue" evidence="3">
    <location>
        <position position="1"/>
    </location>
</feature>
<reference evidence="3 4" key="1">
    <citation type="submission" date="2018-05" db="EMBL/GenBank/DDBJ databases">
        <title>Genome sequencing and assembly of the regulated plant pathogen Lachnellula willkommii and related sister species for the development of diagnostic species identification markers.</title>
        <authorList>
            <person name="Giroux E."/>
            <person name="Bilodeau G."/>
        </authorList>
    </citation>
    <scope>NUCLEOTIDE SEQUENCE [LARGE SCALE GENOMIC DNA]</scope>
    <source>
        <strain evidence="3 4">CBS 268.59</strain>
    </source>
</reference>
<dbReference type="PANTHER" id="PTHR35179">
    <property type="entry name" value="PROTEIN CBG02620"/>
    <property type="match status" value="1"/>
</dbReference>
<feature type="compositionally biased region" description="Basic and acidic residues" evidence="1">
    <location>
        <begin position="415"/>
        <end position="432"/>
    </location>
</feature>
<gene>
    <name evidence="3" type="ORF">LSUE1_G002017</name>
</gene>
<comment type="caution">
    <text evidence="3">The sequence shown here is derived from an EMBL/GenBank/DDBJ whole genome shotgun (WGS) entry which is preliminary data.</text>
</comment>
<proteinExistence type="predicted"/>
<feature type="transmembrane region" description="Helical" evidence="2">
    <location>
        <begin position="20"/>
        <end position="39"/>
    </location>
</feature>
<feature type="transmembrane region" description="Helical" evidence="2">
    <location>
        <begin position="208"/>
        <end position="226"/>
    </location>
</feature>
<feature type="region of interest" description="Disordered" evidence="1">
    <location>
        <begin position="387"/>
        <end position="433"/>
    </location>
</feature>
<dbReference type="EMBL" id="QGMK01000290">
    <property type="protein sequence ID" value="TVY82664.1"/>
    <property type="molecule type" value="Genomic_DNA"/>
</dbReference>
<evidence type="ECO:0000313" key="3">
    <source>
        <dbReference type="EMBL" id="TVY82664.1"/>
    </source>
</evidence>
<keyword evidence="4" id="KW-1185">Reference proteome</keyword>
<protein>
    <submittedName>
        <fullName evidence="3">Uncharacterized protein</fullName>
    </submittedName>
</protein>
<feature type="compositionally biased region" description="Basic and acidic residues" evidence="1">
    <location>
        <begin position="387"/>
        <end position="408"/>
    </location>
</feature>
<dbReference type="AlphaFoldDB" id="A0A8T9CFY8"/>
<feature type="transmembrane region" description="Helical" evidence="2">
    <location>
        <begin position="170"/>
        <end position="188"/>
    </location>
</feature>